<comment type="caution">
    <text evidence="1">The sequence shown here is derived from an EMBL/GenBank/DDBJ whole genome shotgun (WGS) entry which is preliminary data.</text>
</comment>
<dbReference type="KEGG" id="more:E1B28_001689"/>
<sequence>MELSDIYEVGTVLSLVRVVRFAEVDELKLGESVDDEEAFGDTEEGFDGLIDVQHADNIDVDLSMRAPILCLSGTDMFEDEAHVDGCGHGIPRDVWGTFSVT</sequence>
<dbReference type="Proteomes" id="UP001049176">
    <property type="component" value="Chromosome 1"/>
</dbReference>
<reference evidence="1" key="1">
    <citation type="journal article" date="2021" name="Genome Biol. Evol.">
        <title>The assembled and annotated genome of the fairy-ring fungus Marasmius oreades.</title>
        <authorList>
            <person name="Hiltunen M."/>
            <person name="Ament-Velasquez S.L."/>
            <person name="Johannesson H."/>
        </authorList>
    </citation>
    <scope>NUCLEOTIDE SEQUENCE</scope>
    <source>
        <strain evidence="1">03SP1</strain>
    </source>
</reference>
<keyword evidence="2" id="KW-1185">Reference proteome</keyword>
<dbReference type="GeneID" id="66070765"/>
<dbReference type="RefSeq" id="XP_043016358.1">
    <property type="nucleotide sequence ID" value="XM_043147644.1"/>
</dbReference>
<evidence type="ECO:0000313" key="1">
    <source>
        <dbReference type="EMBL" id="KAG7099888.1"/>
    </source>
</evidence>
<dbReference type="AlphaFoldDB" id="A0A9P7V417"/>
<evidence type="ECO:0000313" key="2">
    <source>
        <dbReference type="Proteomes" id="UP001049176"/>
    </source>
</evidence>
<accession>A0A9P7V417</accession>
<organism evidence="1 2">
    <name type="scientific">Marasmius oreades</name>
    <name type="common">fairy-ring Marasmius</name>
    <dbReference type="NCBI Taxonomy" id="181124"/>
    <lineage>
        <taxon>Eukaryota</taxon>
        <taxon>Fungi</taxon>
        <taxon>Dikarya</taxon>
        <taxon>Basidiomycota</taxon>
        <taxon>Agaricomycotina</taxon>
        <taxon>Agaricomycetes</taxon>
        <taxon>Agaricomycetidae</taxon>
        <taxon>Agaricales</taxon>
        <taxon>Marasmiineae</taxon>
        <taxon>Marasmiaceae</taxon>
        <taxon>Marasmius</taxon>
    </lineage>
</organism>
<proteinExistence type="predicted"/>
<gene>
    <name evidence="1" type="ORF">E1B28_001689</name>
</gene>
<protein>
    <submittedName>
        <fullName evidence="1">Uncharacterized protein</fullName>
    </submittedName>
</protein>
<dbReference type="OrthoDB" id="3353982at2759"/>
<name>A0A9P7V417_9AGAR</name>
<dbReference type="EMBL" id="CM032181">
    <property type="protein sequence ID" value="KAG7099888.1"/>
    <property type="molecule type" value="Genomic_DNA"/>
</dbReference>